<protein>
    <submittedName>
        <fullName evidence="2">Uncharacterized protein</fullName>
    </submittedName>
</protein>
<accession>A0A0R0LZG8</accession>
<organism evidence="2 3">
    <name type="scientific">Pseudoloma neurophilia</name>
    <dbReference type="NCBI Taxonomy" id="146866"/>
    <lineage>
        <taxon>Eukaryota</taxon>
        <taxon>Fungi</taxon>
        <taxon>Fungi incertae sedis</taxon>
        <taxon>Microsporidia</taxon>
        <taxon>Pseudoloma</taxon>
    </lineage>
</organism>
<keyword evidence="1" id="KW-1133">Transmembrane helix</keyword>
<evidence type="ECO:0000313" key="2">
    <source>
        <dbReference type="EMBL" id="KRH92151.1"/>
    </source>
</evidence>
<comment type="caution">
    <text evidence="2">The sequence shown here is derived from an EMBL/GenBank/DDBJ whole genome shotgun (WGS) entry which is preliminary data.</text>
</comment>
<keyword evidence="1" id="KW-0472">Membrane</keyword>
<name>A0A0R0LZG8_9MICR</name>
<dbReference type="AlphaFoldDB" id="A0A0R0LZG8"/>
<keyword evidence="3" id="KW-1185">Reference proteome</keyword>
<dbReference type="Proteomes" id="UP000051530">
    <property type="component" value="Unassembled WGS sequence"/>
</dbReference>
<dbReference type="Pfam" id="PF17010">
    <property type="entry name" value="DUF5092"/>
    <property type="match status" value="1"/>
</dbReference>
<feature type="transmembrane region" description="Helical" evidence="1">
    <location>
        <begin position="168"/>
        <end position="189"/>
    </location>
</feature>
<dbReference type="VEuPathDB" id="MicrosporidiaDB:M153_10866000241"/>
<dbReference type="InterPro" id="IPR031537">
    <property type="entry name" value="DUF5092"/>
</dbReference>
<evidence type="ECO:0000313" key="3">
    <source>
        <dbReference type="Proteomes" id="UP000051530"/>
    </source>
</evidence>
<evidence type="ECO:0000256" key="1">
    <source>
        <dbReference type="SAM" id="Phobius"/>
    </source>
</evidence>
<keyword evidence="1" id="KW-0812">Transmembrane</keyword>
<gene>
    <name evidence="2" type="ORF">M153_10866000241</name>
</gene>
<sequence>MALILEKEGTRRCALEGTTPEIFTQKKFIDLINEAHVNLQDYYLARVKCIGSKNDKENITGVYFCYDARQLCKYVFEMVIGPKGRRIQIKNFTDPLYKKEIGELCFFRLSYDSETPLKAEYIGSHKDFLESNTFRTKIFYKEDPLDALSVCFHLGKKQKIQALGRNKILSILLTIILLLIIASFLILIAEKGYLRFGKGYLFSKKRYE</sequence>
<dbReference type="OrthoDB" id="2189917at2759"/>
<proteinExistence type="predicted"/>
<reference evidence="2 3" key="1">
    <citation type="submission" date="2015-07" db="EMBL/GenBank/DDBJ databases">
        <title>The genome of Pseudoloma neurophilia, a relevant intracellular parasite of the zebrafish.</title>
        <authorList>
            <person name="Ndikumana S."/>
            <person name="Pelin A."/>
            <person name="Sanders J."/>
            <person name="Corradi N."/>
        </authorList>
    </citation>
    <scope>NUCLEOTIDE SEQUENCE [LARGE SCALE GENOMIC DNA]</scope>
    <source>
        <strain evidence="2 3">MK1</strain>
    </source>
</reference>
<dbReference type="EMBL" id="LGUB01001162">
    <property type="protein sequence ID" value="KRH92151.1"/>
    <property type="molecule type" value="Genomic_DNA"/>
</dbReference>